<feature type="non-terminal residue" evidence="7">
    <location>
        <position position="119"/>
    </location>
</feature>
<dbReference type="InterPro" id="IPR010264">
    <property type="entry name" value="Self-incomp_S1"/>
</dbReference>
<evidence type="ECO:0000256" key="3">
    <source>
        <dbReference type="ARBA" id="ARBA00022471"/>
    </source>
</evidence>
<dbReference type="GO" id="GO:0005576">
    <property type="term" value="C:extracellular region"/>
    <property type="evidence" value="ECO:0007669"/>
    <property type="project" value="UniProtKB-SubCell"/>
</dbReference>
<keyword evidence="5 6" id="KW-0732">Signal</keyword>
<feature type="signal peptide" evidence="6">
    <location>
        <begin position="1"/>
        <end position="20"/>
    </location>
</feature>
<feature type="chain" id="PRO_5025088986" description="S-protein homolog" evidence="6">
    <location>
        <begin position="21"/>
        <end position="119"/>
    </location>
</feature>
<evidence type="ECO:0000313" key="8">
    <source>
        <dbReference type="Proteomes" id="UP000030748"/>
    </source>
</evidence>
<accession>A0A022RIP0</accession>
<evidence type="ECO:0000256" key="6">
    <source>
        <dbReference type="RuleBase" id="RU367044"/>
    </source>
</evidence>
<proteinExistence type="inferred from homology"/>
<organism evidence="7 8">
    <name type="scientific">Erythranthe guttata</name>
    <name type="common">Yellow monkey flower</name>
    <name type="synonym">Mimulus guttatus</name>
    <dbReference type="NCBI Taxonomy" id="4155"/>
    <lineage>
        <taxon>Eukaryota</taxon>
        <taxon>Viridiplantae</taxon>
        <taxon>Streptophyta</taxon>
        <taxon>Embryophyta</taxon>
        <taxon>Tracheophyta</taxon>
        <taxon>Spermatophyta</taxon>
        <taxon>Magnoliopsida</taxon>
        <taxon>eudicotyledons</taxon>
        <taxon>Gunneridae</taxon>
        <taxon>Pentapetalae</taxon>
        <taxon>asterids</taxon>
        <taxon>lamiids</taxon>
        <taxon>Lamiales</taxon>
        <taxon>Phrymaceae</taxon>
        <taxon>Erythranthe</taxon>
    </lineage>
</organism>
<dbReference type="Pfam" id="PF05938">
    <property type="entry name" value="Self-incomp_S1"/>
    <property type="match status" value="1"/>
</dbReference>
<gene>
    <name evidence="7" type="ORF">MIMGU_mgv1a026553mg</name>
</gene>
<evidence type="ECO:0000256" key="1">
    <source>
        <dbReference type="ARBA" id="ARBA00004613"/>
    </source>
</evidence>
<keyword evidence="8" id="KW-1185">Reference proteome</keyword>
<dbReference type="Proteomes" id="UP000030748">
    <property type="component" value="Unassembled WGS sequence"/>
</dbReference>
<evidence type="ECO:0000256" key="5">
    <source>
        <dbReference type="ARBA" id="ARBA00022729"/>
    </source>
</evidence>
<dbReference type="AlphaFoldDB" id="A0A022RIP0"/>
<dbReference type="GO" id="GO:0060320">
    <property type="term" value="P:rejection of self pollen"/>
    <property type="evidence" value="ECO:0007669"/>
    <property type="project" value="UniProtKB-KW"/>
</dbReference>
<comment type="subcellular location">
    <subcellularLocation>
        <location evidence="1 6">Secreted</location>
    </subcellularLocation>
</comment>
<comment type="similarity">
    <text evidence="2 6">Belongs to the plant self-incompatibility (S1) protein family.</text>
</comment>
<evidence type="ECO:0000313" key="7">
    <source>
        <dbReference type="EMBL" id="EYU39618.1"/>
    </source>
</evidence>
<name>A0A022RIP0_ERYGU</name>
<dbReference type="PANTHER" id="PTHR31232">
    <property type="match status" value="1"/>
</dbReference>
<dbReference type="eggNOG" id="ENOG502ST9X">
    <property type="taxonomic scope" value="Eukaryota"/>
</dbReference>
<evidence type="ECO:0000256" key="2">
    <source>
        <dbReference type="ARBA" id="ARBA00005581"/>
    </source>
</evidence>
<keyword evidence="3 6" id="KW-0713">Self-incompatibility</keyword>
<dbReference type="PANTHER" id="PTHR31232:SF164">
    <property type="entry name" value="S-PROTEIN HOMOLOG"/>
    <property type="match status" value="1"/>
</dbReference>
<keyword evidence="4 6" id="KW-0964">Secreted</keyword>
<sequence>MMKTLLLVFIATSFFSQAFAQEKRKCIFSPKITIKVLNNLPQGSGSLQMHCASKDDDLGNRTLAVGDEFDWTFCDHFLSKTLFFCHLWWGARQKAFDVYDKDLSQGKRHEFYLWAAQSD</sequence>
<evidence type="ECO:0000256" key="4">
    <source>
        <dbReference type="ARBA" id="ARBA00022525"/>
    </source>
</evidence>
<dbReference type="EMBL" id="KI630443">
    <property type="protein sequence ID" value="EYU39618.1"/>
    <property type="molecule type" value="Genomic_DNA"/>
</dbReference>
<protein>
    <recommendedName>
        <fullName evidence="6">S-protein homolog</fullName>
    </recommendedName>
</protein>
<reference evidence="7 8" key="1">
    <citation type="journal article" date="2013" name="Proc. Natl. Acad. Sci. U.S.A.">
        <title>Fine-scale variation in meiotic recombination in Mimulus inferred from population shotgun sequencing.</title>
        <authorList>
            <person name="Hellsten U."/>
            <person name="Wright K.M."/>
            <person name="Jenkins J."/>
            <person name="Shu S."/>
            <person name="Yuan Y."/>
            <person name="Wessler S.R."/>
            <person name="Schmutz J."/>
            <person name="Willis J.H."/>
            <person name="Rokhsar D.S."/>
        </authorList>
    </citation>
    <scope>NUCLEOTIDE SEQUENCE [LARGE SCALE GENOMIC DNA]</scope>
    <source>
        <strain evidence="8">cv. DUN x IM62</strain>
    </source>
</reference>